<proteinExistence type="predicted"/>
<reference evidence="2" key="1">
    <citation type="submission" date="2011-04" db="EMBL/GenBank/DDBJ databases">
        <title>The complete genome of Spirochaeta coccoides DSM 17374.</title>
        <authorList>
            <person name="Lucas S."/>
            <person name="Copeland A."/>
            <person name="Lapidus A."/>
            <person name="Bruce D."/>
            <person name="Goodwin L."/>
            <person name="Pitluck S."/>
            <person name="Peters L."/>
            <person name="Kyrpides N."/>
            <person name="Mavromatis K."/>
            <person name="Pagani I."/>
            <person name="Ivanova N."/>
            <person name="Ovchinnikova G."/>
            <person name="Lu M."/>
            <person name="Detter J.C."/>
            <person name="Tapia R."/>
            <person name="Han C."/>
            <person name="Land M."/>
            <person name="Hauser L."/>
            <person name="Markowitz V."/>
            <person name="Cheng J.-F."/>
            <person name="Hugenholtz P."/>
            <person name="Woyke T."/>
            <person name="Wu D."/>
            <person name="Spring S."/>
            <person name="Schroeder M."/>
            <person name="Brambilla E."/>
            <person name="Klenk H.-P."/>
            <person name="Eisen J.A."/>
        </authorList>
    </citation>
    <scope>NUCLEOTIDE SEQUENCE [LARGE SCALE GENOMIC DNA]</scope>
    <source>
        <strain evidence="2">ATCC BAA-1237 / DSM 17374 / SPN1</strain>
    </source>
</reference>
<sequence>MAKNEKKVMPTVLAFEKKIVPSAGLFYGVNWENRTEEAMPLILNEKTVRGTISNLKKFQEDPLKLDAAVKNPNPQIVDGCALDFNHDTLKVHFTVKFLSGVGIPSACNNDDFRSELVSQVEKYIADTGFAELSHRYATNLANGRFLWRNRVGAEKIEVCIAAPASDKRWAFNAKSFSLKDDFTFRNGDLDELSSYIADTFLGKNEFLFLEVDAYVLVGKGQEVYPSEEFVLNKPKDKNQKSKILYQVDDVAALHSQKIGNALRTIDTWYPEYEENTFGPIAIEPYGVVTTLGKVFREPGKPKLDFFSLFDKFVFGESLVSQEAVDYVMAVLVRGGVFGKSGKDK</sequence>
<dbReference type="Proteomes" id="UP000007939">
    <property type="component" value="Chromosome"/>
</dbReference>
<dbReference type="RefSeq" id="WP_013739762.1">
    <property type="nucleotide sequence ID" value="NC_015436.1"/>
</dbReference>
<dbReference type="HOGENOM" id="CLU_063672_0_0_12"/>
<keyword evidence="2" id="KW-1185">Reference proteome</keyword>
<reference evidence="1 2" key="2">
    <citation type="journal article" date="2012" name="Stand. Genomic Sci.">
        <title>Complete genome sequence of the termite hindgut bacterium Spirochaeta coccoides type strain (SPN1(T)), reclassification in the genus Sphaerochaeta as Sphaerochaeta coccoides comb. nov. and emendations of the family Spirochaetaceae and the genus Sphaerochaeta.</title>
        <authorList>
            <person name="Abt B."/>
            <person name="Han C."/>
            <person name="Scheuner C."/>
            <person name="Lu M."/>
            <person name="Lapidus A."/>
            <person name="Nolan M."/>
            <person name="Lucas S."/>
            <person name="Hammon N."/>
            <person name="Deshpande S."/>
            <person name="Cheng J.F."/>
            <person name="Tapia R."/>
            <person name="Goodwin L.A."/>
            <person name="Pitluck S."/>
            <person name="Liolios K."/>
            <person name="Pagani I."/>
            <person name="Ivanova N."/>
            <person name="Mavromatis K."/>
            <person name="Mikhailova N."/>
            <person name="Huntemann M."/>
            <person name="Pati A."/>
            <person name="Chen A."/>
            <person name="Palaniappan K."/>
            <person name="Land M."/>
            <person name="Hauser L."/>
            <person name="Brambilla E.M."/>
            <person name="Rohde M."/>
            <person name="Spring S."/>
            <person name="Gronow S."/>
            <person name="Goker M."/>
            <person name="Woyke T."/>
            <person name="Bristow J."/>
            <person name="Eisen J.A."/>
            <person name="Markowitz V."/>
            <person name="Hugenholtz P."/>
            <person name="Kyrpides N.C."/>
            <person name="Klenk H.P."/>
            <person name="Detter J.C."/>
        </authorList>
    </citation>
    <scope>NUCLEOTIDE SEQUENCE [LARGE SCALE GENOMIC DNA]</scope>
    <source>
        <strain evidence="2">ATCC BAA-1237 / DSM 17374 / SPN1</strain>
    </source>
</reference>
<protein>
    <submittedName>
        <fullName evidence="1">CRISPR-associated protein, Csy3 family</fullName>
    </submittedName>
</protein>
<organism evidence="1 2">
    <name type="scientific">Parasphaerochaeta coccoides (strain ATCC BAA-1237 / DSM 17374 / SPN1)</name>
    <name type="common">Sphaerochaeta coccoides</name>
    <dbReference type="NCBI Taxonomy" id="760011"/>
    <lineage>
        <taxon>Bacteria</taxon>
        <taxon>Pseudomonadati</taxon>
        <taxon>Spirochaetota</taxon>
        <taxon>Spirochaetia</taxon>
        <taxon>Spirochaetales</taxon>
        <taxon>Sphaerochaetaceae</taxon>
        <taxon>Parasphaerochaeta</taxon>
    </lineage>
</organism>
<dbReference type="CDD" id="cd09737">
    <property type="entry name" value="Csy3_I-F"/>
    <property type="match status" value="1"/>
</dbReference>
<accession>F4GL27</accession>
<dbReference type="KEGG" id="scc:Spico_1151"/>
<dbReference type="InterPro" id="IPR013399">
    <property type="entry name" value="CRISPR-assoc_prot_Csy3"/>
</dbReference>
<dbReference type="AlphaFoldDB" id="F4GL27"/>
<evidence type="ECO:0000313" key="1">
    <source>
        <dbReference type="EMBL" id="AEC02367.1"/>
    </source>
</evidence>
<name>F4GL27_PARC1</name>
<dbReference type="Pfam" id="PF09615">
    <property type="entry name" value="Cas_Csy3"/>
    <property type="match status" value="1"/>
</dbReference>
<gene>
    <name evidence="1" type="ordered locus">Spico_1151</name>
</gene>
<evidence type="ECO:0000313" key="2">
    <source>
        <dbReference type="Proteomes" id="UP000007939"/>
    </source>
</evidence>
<dbReference type="OrthoDB" id="240864at2"/>
<dbReference type="EMBL" id="CP002659">
    <property type="protein sequence ID" value="AEC02367.1"/>
    <property type="molecule type" value="Genomic_DNA"/>
</dbReference>
<dbReference type="NCBIfam" id="TIGR02566">
    <property type="entry name" value="cas_Csy3"/>
    <property type="match status" value="1"/>
</dbReference>
<dbReference type="STRING" id="760011.Spico_1151"/>
<dbReference type="eggNOG" id="ENOG502Z7PG">
    <property type="taxonomic scope" value="Bacteria"/>
</dbReference>